<keyword evidence="1" id="KW-0472">Membrane</keyword>
<evidence type="ECO:0000259" key="2">
    <source>
        <dbReference type="Pfam" id="PF22599"/>
    </source>
</evidence>
<feature type="domain" description="SecDF P1 head subdomain" evidence="2">
    <location>
        <begin position="128"/>
        <end position="207"/>
    </location>
</feature>
<proteinExistence type="predicted"/>
<protein>
    <recommendedName>
        <fullName evidence="2">SecDF P1 head subdomain domain-containing protein</fullName>
    </recommendedName>
</protein>
<dbReference type="AlphaFoldDB" id="A0A3E2N7R9"/>
<dbReference type="Pfam" id="PF22599">
    <property type="entry name" value="SecDF_P1_head"/>
    <property type="match status" value="1"/>
</dbReference>
<accession>A0A3E2N7R9</accession>
<evidence type="ECO:0000313" key="4">
    <source>
        <dbReference type="Proteomes" id="UP000260680"/>
    </source>
</evidence>
<feature type="transmembrane region" description="Helical" evidence="1">
    <location>
        <begin position="21"/>
        <end position="42"/>
    </location>
</feature>
<organism evidence="3 4">
    <name type="scientific">Lacrimispora amygdalina</name>
    <dbReference type="NCBI Taxonomy" id="253257"/>
    <lineage>
        <taxon>Bacteria</taxon>
        <taxon>Bacillati</taxon>
        <taxon>Bacillota</taxon>
        <taxon>Clostridia</taxon>
        <taxon>Lachnospirales</taxon>
        <taxon>Lachnospiraceae</taxon>
        <taxon>Lacrimispora</taxon>
    </lineage>
</organism>
<reference evidence="3 4" key="1">
    <citation type="submission" date="2018-07" db="EMBL/GenBank/DDBJ databases">
        <title>New species, Clostridium PI-S10-A1B.</title>
        <authorList>
            <person name="Krishna G."/>
            <person name="Summeta K."/>
            <person name="Shikha S."/>
            <person name="Prabhu P.B."/>
            <person name="Suresh K."/>
        </authorList>
    </citation>
    <scope>NUCLEOTIDE SEQUENCE [LARGE SCALE GENOMIC DNA]</scope>
    <source>
        <strain evidence="3 4">PI-S10-A1B</strain>
    </source>
</reference>
<evidence type="ECO:0000313" key="3">
    <source>
        <dbReference type="EMBL" id="RFZ77002.1"/>
    </source>
</evidence>
<dbReference type="PROSITE" id="PS51257">
    <property type="entry name" value="PROKAR_LIPOPROTEIN"/>
    <property type="match status" value="1"/>
</dbReference>
<keyword evidence="1" id="KW-1133">Transmembrane helix</keyword>
<sequence length="227" mass="26226">MFQSRDLIIRENKRFKKRLHIVIICVILLTLSGCIQMKDFIYSSHTFSITLDTTENISKTQLKQACDVIENRIKILKIDGTASTKNQSIIVTIKGIDKSEELIEKLCRRGNICFIDENGDTILDNSSNDLIESAQIYFKPLDGKSNYSLEVHLCKKAAEEFGNFTEQNIGKHIGIIIDQEMYSYPIISEKIENGIFEMDNIKDEENAFIIKYLFLSEYLPYEFSLRQ</sequence>
<dbReference type="InterPro" id="IPR054384">
    <property type="entry name" value="SecDF_P1_head"/>
</dbReference>
<keyword evidence="1" id="KW-0812">Transmembrane</keyword>
<dbReference type="EMBL" id="QOHO01000071">
    <property type="protein sequence ID" value="RFZ77002.1"/>
    <property type="molecule type" value="Genomic_DNA"/>
</dbReference>
<dbReference type="Proteomes" id="UP000260680">
    <property type="component" value="Unassembled WGS sequence"/>
</dbReference>
<evidence type="ECO:0000256" key="1">
    <source>
        <dbReference type="SAM" id="Phobius"/>
    </source>
</evidence>
<dbReference type="Gene3D" id="3.30.1360.200">
    <property type="match status" value="1"/>
</dbReference>
<name>A0A3E2N7R9_9FIRM</name>
<comment type="caution">
    <text evidence="3">The sequence shown here is derived from an EMBL/GenBank/DDBJ whole genome shotgun (WGS) entry which is preliminary data.</text>
</comment>
<gene>
    <name evidence="3" type="ORF">DS742_21245</name>
</gene>